<reference evidence="7" key="1">
    <citation type="submission" date="2021-01" db="EMBL/GenBank/DDBJ databases">
        <authorList>
            <person name="Corre E."/>
            <person name="Pelletier E."/>
            <person name="Niang G."/>
            <person name="Scheremetjew M."/>
            <person name="Finn R."/>
            <person name="Kale V."/>
            <person name="Holt S."/>
            <person name="Cochrane G."/>
            <person name="Meng A."/>
            <person name="Brown T."/>
            <person name="Cohen L."/>
        </authorList>
    </citation>
    <scope>NUCLEOTIDE SEQUENCE</scope>
    <source>
        <strain evidence="7">Isolate 1302-5</strain>
    </source>
</reference>
<dbReference type="InterPro" id="IPR007248">
    <property type="entry name" value="Mpv17_PMP22"/>
</dbReference>
<dbReference type="InterPro" id="IPR002912">
    <property type="entry name" value="ACT_dom"/>
</dbReference>
<keyword evidence="5" id="KW-0472">Membrane</keyword>
<dbReference type="SUPFAM" id="SSF55021">
    <property type="entry name" value="ACT-like"/>
    <property type="match status" value="1"/>
</dbReference>
<feature type="domain" description="ACT" evidence="6">
    <location>
        <begin position="325"/>
        <end position="408"/>
    </location>
</feature>
<dbReference type="AlphaFoldDB" id="A0A7S4N408"/>
<dbReference type="Gene3D" id="3.30.70.260">
    <property type="match status" value="2"/>
</dbReference>
<evidence type="ECO:0000256" key="3">
    <source>
        <dbReference type="ARBA" id="ARBA00022692"/>
    </source>
</evidence>
<evidence type="ECO:0000256" key="4">
    <source>
        <dbReference type="ARBA" id="ARBA00022989"/>
    </source>
</evidence>
<gene>
    <name evidence="7" type="ORF">OAUR00152_LOCUS28300</name>
</gene>
<organism evidence="7">
    <name type="scientific">Odontella aurita</name>
    <dbReference type="NCBI Taxonomy" id="265563"/>
    <lineage>
        <taxon>Eukaryota</taxon>
        <taxon>Sar</taxon>
        <taxon>Stramenopiles</taxon>
        <taxon>Ochrophyta</taxon>
        <taxon>Bacillariophyta</taxon>
        <taxon>Mediophyceae</taxon>
        <taxon>Biddulphiophycidae</taxon>
        <taxon>Eupodiscales</taxon>
        <taxon>Odontellaceae</taxon>
        <taxon>Odontella</taxon>
    </lineage>
</organism>
<accession>A0A7S4N408</accession>
<evidence type="ECO:0000259" key="6">
    <source>
        <dbReference type="PROSITE" id="PS51671"/>
    </source>
</evidence>
<dbReference type="Pfam" id="PF13740">
    <property type="entry name" value="ACT_6"/>
    <property type="match status" value="1"/>
</dbReference>
<dbReference type="PANTHER" id="PTHR11266">
    <property type="entry name" value="PEROXISOMAL MEMBRANE PROTEIN 2, PXMP2 MPV17"/>
    <property type="match status" value="1"/>
</dbReference>
<comment type="similarity">
    <text evidence="2">Belongs to the peroxisomal membrane protein PXMP2/4 family.</text>
</comment>
<evidence type="ECO:0000256" key="5">
    <source>
        <dbReference type="ARBA" id="ARBA00023136"/>
    </source>
</evidence>
<dbReference type="Pfam" id="PF04117">
    <property type="entry name" value="Mpv17_PMP22"/>
    <property type="match status" value="1"/>
</dbReference>
<keyword evidence="3" id="KW-0812">Transmembrane</keyword>
<evidence type="ECO:0000256" key="2">
    <source>
        <dbReference type="ARBA" id="ARBA00006824"/>
    </source>
</evidence>
<protein>
    <recommendedName>
        <fullName evidence="6">ACT domain-containing protein</fullName>
    </recommendedName>
</protein>
<dbReference type="GO" id="GO:0016020">
    <property type="term" value="C:membrane"/>
    <property type="evidence" value="ECO:0007669"/>
    <property type="project" value="UniProtKB-SubCell"/>
</dbReference>
<dbReference type="PANTHER" id="PTHR11266:SF21">
    <property type="entry name" value="ACT DOMAIN-CONTAINING PROTEIN"/>
    <property type="match status" value="1"/>
</dbReference>
<keyword evidence="4" id="KW-1133">Transmembrane helix</keyword>
<sequence>MVWSRLATIPTKHPFAFGMGISTVKTSFSDLLVQKVVEQKEEIDWKRNAAFGAFGCFYLGGVQYAIYVPLFRRMFPNAASFAAKSVKDKMKDVKGIMTVGAQVFLDQCVHHPLMYFPAFYLTRELVMHDKPDIMGCLTTYKANMTEDLLALWKIWVPSTFLNFAFMPMWGRIPWVAGTSLLWTCILSAMRGGDVVHSEDVAGGAITGATLKIMKEGVNEIFTCPVDLDPDMSHICVSASGPDKLGWVSKVARAVAAGGGNVTHSNMLRLGHEFIILMHVAVPPEKQRLLVKGLNTNKELSPLNIKTSSLTRRQTGRYDKPMLGFRIHCVGEDRPGMLAAISEKVCSLGMSVDSITTELRMGKNGQRDFVVNADCTTAFVTIEDKEELDEIFSDLSSLKSSLSLDVLDVRVHH</sequence>
<evidence type="ECO:0000313" key="7">
    <source>
        <dbReference type="EMBL" id="CAE2264536.1"/>
    </source>
</evidence>
<dbReference type="EMBL" id="HBKQ01041041">
    <property type="protein sequence ID" value="CAE2264536.1"/>
    <property type="molecule type" value="Transcribed_RNA"/>
</dbReference>
<name>A0A7S4N408_9STRA</name>
<dbReference type="InterPro" id="IPR045865">
    <property type="entry name" value="ACT-like_dom_sf"/>
</dbReference>
<dbReference type="GO" id="GO:0005737">
    <property type="term" value="C:cytoplasm"/>
    <property type="evidence" value="ECO:0007669"/>
    <property type="project" value="TreeGrafter"/>
</dbReference>
<dbReference type="PROSITE" id="PS51671">
    <property type="entry name" value="ACT"/>
    <property type="match status" value="1"/>
</dbReference>
<proteinExistence type="inferred from homology"/>
<evidence type="ECO:0000256" key="1">
    <source>
        <dbReference type="ARBA" id="ARBA00004141"/>
    </source>
</evidence>
<dbReference type="CDD" id="cd02116">
    <property type="entry name" value="ACT"/>
    <property type="match status" value="1"/>
</dbReference>
<comment type="subcellular location">
    <subcellularLocation>
        <location evidence="1">Membrane</location>
        <topology evidence="1">Multi-pass membrane protein</topology>
    </subcellularLocation>
</comment>